<evidence type="ECO:0000256" key="7">
    <source>
        <dbReference type="ARBA" id="ARBA00023136"/>
    </source>
</evidence>
<feature type="transmembrane region" description="Helical" evidence="9">
    <location>
        <begin position="58"/>
        <end position="81"/>
    </location>
</feature>
<dbReference type="PANTHER" id="PTHR11795:SF445">
    <property type="entry name" value="AMINO ACID ABC TRANSPORTER PERMEASE PROTEIN"/>
    <property type="match status" value="1"/>
</dbReference>
<keyword evidence="6 9" id="KW-1133">Transmembrane helix</keyword>
<dbReference type="PANTHER" id="PTHR11795">
    <property type="entry name" value="BRANCHED-CHAIN AMINO ACID TRANSPORT SYSTEM PERMEASE PROTEIN LIVH"/>
    <property type="match status" value="1"/>
</dbReference>
<keyword evidence="5" id="KW-0029">Amino-acid transport</keyword>
<dbReference type="EMBL" id="RJVA01000013">
    <property type="protein sequence ID" value="ROQ91006.1"/>
    <property type="molecule type" value="Genomic_DNA"/>
</dbReference>
<reference evidence="10 11" key="1">
    <citation type="submission" date="2018-11" db="EMBL/GenBank/DDBJ databases">
        <title>Genomic Encyclopedia of Type Strains, Phase IV (KMG-IV): sequencing the most valuable type-strain genomes for metagenomic binning, comparative biology and taxonomic classification.</title>
        <authorList>
            <person name="Goeker M."/>
        </authorList>
    </citation>
    <scope>NUCLEOTIDE SEQUENCE [LARGE SCALE GENOMIC DNA]</scope>
    <source>
        <strain evidence="10 11">DSM 22027</strain>
    </source>
</reference>
<comment type="subcellular location">
    <subcellularLocation>
        <location evidence="1">Cell membrane</location>
        <topology evidence="1">Multi-pass membrane protein</topology>
    </subcellularLocation>
</comment>
<feature type="transmembrane region" description="Helical" evidence="9">
    <location>
        <begin position="213"/>
        <end position="231"/>
    </location>
</feature>
<dbReference type="InterPro" id="IPR001851">
    <property type="entry name" value="ABC_transp_permease"/>
</dbReference>
<keyword evidence="4 9" id="KW-0812">Transmembrane</keyword>
<keyword evidence="11" id="KW-1185">Reference proteome</keyword>
<organism evidence="10 11">
    <name type="scientific">Desulfosoma caldarium</name>
    <dbReference type="NCBI Taxonomy" id="610254"/>
    <lineage>
        <taxon>Bacteria</taxon>
        <taxon>Pseudomonadati</taxon>
        <taxon>Thermodesulfobacteriota</taxon>
        <taxon>Syntrophobacteria</taxon>
        <taxon>Syntrophobacterales</taxon>
        <taxon>Syntrophobacteraceae</taxon>
        <taxon>Desulfosoma</taxon>
    </lineage>
</organism>
<dbReference type="InterPro" id="IPR052157">
    <property type="entry name" value="BCAA_transport_permease"/>
</dbReference>
<feature type="transmembrane region" description="Helical" evidence="9">
    <location>
        <begin position="138"/>
        <end position="156"/>
    </location>
</feature>
<evidence type="ECO:0000256" key="5">
    <source>
        <dbReference type="ARBA" id="ARBA00022970"/>
    </source>
</evidence>
<evidence type="ECO:0000256" key="4">
    <source>
        <dbReference type="ARBA" id="ARBA00022692"/>
    </source>
</evidence>
<feature type="transmembrane region" description="Helical" evidence="9">
    <location>
        <begin position="6"/>
        <end position="27"/>
    </location>
</feature>
<protein>
    <submittedName>
        <fullName evidence="10">Branched-chain amino acid transport system permease protein</fullName>
    </submittedName>
</protein>
<dbReference type="GO" id="GO:0005886">
    <property type="term" value="C:plasma membrane"/>
    <property type="evidence" value="ECO:0007669"/>
    <property type="project" value="UniProtKB-SubCell"/>
</dbReference>
<sequence>MWAQFLIGVLSLGFFYTLTALGFSLIFGVTHAFNLAHGELIVLSGYLAYALMKGCGWAFWMTLPVCMLGLSLLLVGIHQLLNRVGEPFELNSLVMTFGLALIAQNLMLFLFGADYRLIPSFDEPVWIAFQGAQVSSTHLWSFLLSCTATAAVFLMLHRTFLGKALRATIQEREAARLAGIHVHRMRKVAFAIGGLLIGLAGPLFGRLAYLHPAGGTEATLVAIVITIFAGVGHVRSLWVGACALAALESGAALVLGTSWRELVSALILIVLLLWKPHGLLVGKRSAPEL</sequence>
<keyword evidence="2" id="KW-0813">Transport</keyword>
<keyword evidence="3" id="KW-1003">Cell membrane</keyword>
<comment type="caution">
    <text evidence="10">The sequence shown here is derived from an EMBL/GenBank/DDBJ whole genome shotgun (WGS) entry which is preliminary data.</text>
</comment>
<keyword evidence="7 9" id="KW-0472">Membrane</keyword>
<evidence type="ECO:0000256" key="6">
    <source>
        <dbReference type="ARBA" id="ARBA00022989"/>
    </source>
</evidence>
<dbReference type="Proteomes" id="UP000276223">
    <property type="component" value="Unassembled WGS sequence"/>
</dbReference>
<evidence type="ECO:0000256" key="9">
    <source>
        <dbReference type="SAM" id="Phobius"/>
    </source>
</evidence>
<evidence type="ECO:0000313" key="11">
    <source>
        <dbReference type="Proteomes" id="UP000276223"/>
    </source>
</evidence>
<dbReference type="OrthoDB" id="9807115at2"/>
<dbReference type="AlphaFoldDB" id="A0A3N1UV50"/>
<name>A0A3N1UV50_9BACT</name>
<dbReference type="RefSeq" id="WP_123290732.1">
    <property type="nucleotide sequence ID" value="NZ_RJVA01000013.1"/>
</dbReference>
<evidence type="ECO:0000256" key="3">
    <source>
        <dbReference type="ARBA" id="ARBA00022475"/>
    </source>
</evidence>
<comment type="similarity">
    <text evidence="8">Belongs to the binding-protein-dependent transport system permease family. LivHM subfamily.</text>
</comment>
<dbReference type="CDD" id="cd06582">
    <property type="entry name" value="TM_PBP1_LivH_like"/>
    <property type="match status" value="1"/>
</dbReference>
<feature type="transmembrane region" description="Helical" evidence="9">
    <location>
        <begin position="188"/>
        <end position="207"/>
    </location>
</feature>
<gene>
    <name evidence="10" type="ORF">EDC27_2282</name>
</gene>
<evidence type="ECO:0000256" key="8">
    <source>
        <dbReference type="ARBA" id="ARBA00037998"/>
    </source>
</evidence>
<dbReference type="GO" id="GO:0006865">
    <property type="term" value="P:amino acid transport"/>
    <property type="evidence" value="ECO:0007669"/>
    <property type="project" value="UniProtKB-KW"/>
</dbReference>
<dbReference type="Pfam" id="PF02653">
    <property type="entry name" value="BPD_transp_2"/>
    <property type="match status" value="1"/>
</dbReference>
<evidence type="ECO:0000256" key="1">
    <source>
        <dbReference type="ARBA" id="ARBA00004651"/>
    </source>
</evidence>
<feature type="transmembrane region" description="Helical" evidence="9">
    <location>
        <begin position="93"/>
        <end position="118"/>
    </location>
</feature>
<feature type="transmembrane region" description="Helical" evidence="9">
    <location>
        <begin position="262"/>
        <end position="282"/>
    </location>
</feature>
<dbReference type="GO" id="GO:0022857">
    <property type="term" value="F:transmembrane transporter activity"/>
    <property type="evidence" value="ECO:0007669"/>
    <property type="project" value="InterPro"/>
</dbReference>
<evidence type="ECO:0000313" key="10">
    <source>
        <dbReference type="EMBL" id="ROQ91006.1"/>
    </source>
</evidence>
<evidence type="ECO:0000256" key="2">
    <source>
        <dbReference type="ARBA" id="ARBA00022448"/>
    </source>
</evidence>
<accession>A0A3N1UV50</accession>
<proteinExistence type="inferred from homology"/>